<keyword evidence="5 7" id="KW-0472">Membrane</keyword>
<comment type="similarity">
    <text evidence="2 6">Belongs to the cytochrome c oxidase subunit 3 family.</text>
</comment>
<dbReference type="InterPro" id="IPR013833">
    <property type="entry name" value="Cyt_c_oxidase_su3_a-hlx"/>
</dbReference>
<dbReference type="InterPro" id="IPR000298">
    <property type="entry name" value="Cyt_c_oxidase-like_su3"/>
</dbReference>
<dbReference type="Proteomes" id="UP000028531">
    <property type="component" value="Unassembled WGS sequence"/>
</dbReference>
<evidence type="ECO:0000313" key="11">
    <source>
        <dbReference type="Proteomes" id="UP000028531"/>
    </source>
</evidence>
<dbReference type="RefSeq" id="WP_036583677.1">
    <property type="nucleotide sequence ID" value="NZ_JPJI01000032.1"/>
</dbReference>
<name>A0A084JUJ5_NONUL</name>
<proteinExistence type="inferred from homology"/>
<evidence type="ECO:0000256" key="3">
    <source>
        <dbReference type="ARBA" id="ARBA00022692"/>
    </source>
</evidence>
<dbReference type="Gene3D" id="1.20.120.80">
    <property type="entry name" value="Cytochrome c oxidase, subunit III, four-helix bundle"/>
    <property type="match status" value="1"/>
</dbReference>
<dbReference type="EMBL" id="PVNA01000001">
    <property type="protein sequence ID" value="PRX15470.1"/>
    <property type="molecule type" value="Genomic_DNA"/>
</dbReference>
<feature type="transmembrane region" description="Helical" evidence="7">
    <location>
        <begin position="164"/>
        <end position="191"/>
    </location>
</feature>
<dbReference type="GO" id="GO:0005886">
    <property type="term" value="C:plasma membrane"/>
    <property type="evidence" value="ECO:0007669"/>
    <property type="project" value="UniProtKB-SubCell"/>
</dbReference>
<gene>
    <name evidence="9" type="ORF">IL45_10810</name>
    <name evidence="10" type="ORF">LY02_00687</name>
</gene>
<evidence type="ECO:0000313" key="12">
    <source>
        <dbReference type="Proteomes" id="UP000239997"/>
    </source>
</evidence>
<dbReference type="CDD" id="cd00386">
    <property type="entry name" value="Heme_Cu_Oxidase_III_like"/>
    <property type="match status" value="1"/>
</dbReference>
<dbReference type="Pfam" id="PF00510">
    <property type="entry name" value="COX3"/>
    <property type="match status" value="1"/>
</dbReference>
<dbReference type="PROSITE" id="PS50253">
    <property type="entry name" value="COX3"/>
    <property type="match status" value="1"/>
</dbReference>
<protein>
    <submittedName>
        <fullName evidence="10">Cytochrome c oxidase subunit 3</fullName>
    </submittedName>
    <submittedName>
        <fullName evidence="9">Cytochrome oxidase subunit III</fullName>
    </submittedName>
</protein>
<evidence type="ECO:0000256" key="5">
    <source>
        <dbReference type="ARBA" id="ARBA00023136"/>
    </source>
</evidence>
<sequence>MEEIELTHDEKIARSKKQMMWFGIVSLIMMFAGLTSAYVVSRGRKDWVEIELPEEFFWSTGVILLSSLTLFLAKKAILNSNKKGATILTIITFILGSTFVFMQFAGFDNLVNEKIFLTGEGSSVNASFIYVIVVAHLAHIAAGLIALLVMTIRVLQGKYSPTKILGFELGAVFWHFVDVLWIYLLLFLVFAKDIF</sequence>
<keyword evidence="3 6" id="KW-0812">Transmembrane</keyword>
<accession>A0A084JUJ5</accession>
<evidence type="ECO:0000259" key="8">
    <source>
        <dbReference type="PROSITE" id="PS50253"/>
    </source>
</evidence>
<dbReference type="PANTHER" id="PTHR11403">
    <property type="entry name" value="CYTOCHROME C OXIDASE SUBUNIT III"/>
    <property type="match status" value="1"/>
</dbReference>
<dbReference type="PANTHER" id="PTHR11403:SF10">
    <property type="entry name" value="CYTOCHROME C OXIDASE"/>
    <property type="match status" value="1"/>
</dbReference>
<comment type="subcellular location">
    <subcellularLocation>
        <location evidence="6">Cell membrane</location>
        <topology evidence="6">Multi-pass membrane protein</topology>
    </subcellularLocation>
    <subcellularLocation>
        <location evidence="1">Membrane</location>
        <topology evidence="1">Multi-pass membrane protein</topology>
    </subcellularLocation>
</comment>
<dbReference type="GO" id="GO:0019646">
    <property type="term" value="P:aerobic electron transport chain"/>
    <property type="evidence" value="ECO:0007669"/>
    <property type="project" value="InterPro"/>
</dbReference>
<keyword evidence="12" id="KW-1185">Reference proteome</keyword>
<dbReference type="AlphaFoldDB" id="A0A084JUJ5"/>
<evidence type="ECO:0000256" key="2">
    <source>
        <dbReference type="ARBA" id="ARBA00010581"/>
    </source>
</evidence>
<feature type="transmembrane region" description="Helical" evidence="7">
    <location>
        <begin position="56"/>
        <end position="73"/>
    </location>
</feature>
<keyword evidence="4 7" id="KW-1133">Transmembrane helix</keyword>
<comment type="caution">
    <text evidence="9">The sequence shown here is derived from an EMBL/GenBank/DDBJ whole genome shotgun (WGS) entry which is preliminary data.</text>
</comment>
<dbReference type="InterPro" id="IPR035973">
    <property type="entry name" value="Cyt_c_oxidase_su3-like_sf"/>
</dbReference>
<evidence type="ECO:0000256" key="4">
    <source>
        <dbReference type="ARBA" id="ARBA00022989"/>
    </source>
</evidence>
<dbReference type="EMBL" id="JPJI01000032">
    <property type="protein sequence ID" value="KEZ92629.1"/>
    <property type="molecule type" value="Genomic_DNA"/>
</dbReference>
<evidence type="ECO:0000256" key="1">
    <source>
        <dbReference type="ARBA" id="ARBA00004141"/>
    </source>
</evidence>
<evidence type="ECO:0000313" key="9">
    <source>
        <dbReference type="EMBL" id="KEZ92629.1"/>
    </source>
</evidence>
<evidence type="ECO:0000256" key="7">
    <source>
        <dbReference type="SAM" id="Phobius"/>
    </source>
</evidence>
<dbReference type="InterPro" id="IPR024791">
    <property type="entry name" value="Cyt_c/ubiquinol_Oxase_su3"/>
</dbReference>
<evidence type="ECO:0000313" key="10">
    <source>
        <dbReference type="EMBL" id="PRX15470.1"/>
    </source>
</evidence>
<dbReference type="OrthoDB" id="679789at2"/>
<organism evidence="9 11">
    <name type="scientific">Nonlabens ulvanivorans</name>
    <name type="common">Persicivirga ulvanivorans</name>
    <dbReference type="NCBI Taxonomy" id="906888"/>
    <lineage>
        <taxon>Bacteria</taxon>
        <taxon>Pseudomonadati</taxon>
        <taxon>Bacteroidota</taxon>
        <taxon>Flavobacteriia</taxon>
        <taxon>Flavobacteriales</taxon>
        <taxon>Flavobacteriaceae</taxon>
        <taxon>Nonlabens</taxon>
    </lineage>
</organism>
<dbReference type="Proteomes" id="UP000239997">
    <property type="component" value="Unassembled WGS sequence"/>
</dbReference>
<feature type="transmembrane region" description="Helical" evidence="7">
    <location>
        <begin position="21"/>
        <end position="41"/>
    </location>
</feature>
<evidence type="ECO:0000256" key="6">
    <source>
        <dbReference type="RuleBase" id="RU003376"/>
    </source>
</evidence>
<feature type="transmembrane region" description="Helical" evidence="7">
    <location>
        <begin position="127"/>
        <end position="152"/>
    </location>
</feature>
<feature type="domain" description="Heme-copper oxidase subunit III family profile" evidence="8">
    <location>
        <begin position="1"/>
        <end position="193"/>
    </location>
</feature>
<dbReference type="SUPFAM" id="SSF81452">
    <property type="entry name" value="Cytochrome c oxidase subunit III-like"/>
    <property type="match status" value="1"/>
</dbReference>
<dbReference type="GO" id="GO:0004129">
    <property type="term" value="F:cytochrome-c oxidase activity"/>
    <property type="evidence" value="ECO:0007669"/>
    <property type="project" value="InterPro"/>
</dbReference>
<reference evidence="9 11" key="1">
    <citation type="submission" date="2014-07" db="EMBL/GenBank/DDBJ databases">
        <title>Draft genome sequence of Nonlabens ulvanivorans, an ulvan degrading bacterium.</title>
        <authorList>
            <person name="Kopel M."/>
            <person name="Helbert W."/>
            <person name="Henrissat B."/>
            <person name="Doniger T."/>
            <person name="Banin E."/>
        </authorList>
    </citation>
    <scope>NUCLEOTIDE SEQUENCE [LARGE SCALE GENOMIC DNA]</scope>
    <source>
        <strain evidence="9 11">PLR</strain>
    </source>
</reference>
<reference evidence="10 12" key="2">
    <citation type="submission" date="2018-03" db="EMBL/GenBank/DDBJ databases">
        <title>Genomic Encyclopedia of Archaeal and Bacterial Type Strains, Phase II (KMG-II): from individual species to whole genera.</title>
        <authorList>
            <person name="Goeker M."/>
        </authorList>
    </citation>
    <scope>NUCLEOTIDE SEQUENCE [LARGE SCALE GENOMIC DNA]</scope>
    <source>
        <strain evidence="10 12">DSM 22727</strain>
    </source>
</reference>
<feature type="transmembrane region" description="Helical" evidence="7">
    <location>
        <begin position="85"/>
        <end position="107"/>
    </location>
</feature>